<dbReference type="Proteomes" id="UP001501747">
    <property type="component" value="Unassembled WGS sequence"/>
</dbReference>
<sequence length="353" mass="35277">MSTAKKLGALVAASAFAFGVPAVAEAGSTVTALAELPGGSGSGAWGINNHRVAVGWANTGTTSHAVRWAENGAVTDLGTLPGDTGSRATAIASNGTIVGRSSSPQGHRAVRWSQDGVITALASLPGTAYCTAESIDVHDIAAGHCSADSSASSGRAVRWAPDGTVTELGALPDSQASRAVGISHDKVIVGWARRTDGSTRAVRWAEDGTATELPSLPGGALSEARGINNGVIAGKVWVYTPGRGGVNHAVRWNADGTVTDLGVLPGTSNAQSEARAVTAGGLHGAGSVAGESQTAEGRYTAVLWSPRGVATNLGALPNAGEGTITFATALNALNVVVGSSGGHAVRWNAPIQR</sequence>
<feature type="signal peptide" evidence="1">
    <location>
        <begin position="1"/>
        <end position="24"/>
    </location>
</feature>
<gene>
    <name evidence="2" type="ORF">GCM10022247_26750</name>
</gene>
<reference evidence="3" key="1">
    <citation type="journal article" date="2019" name="Int. J. Syst. Evol. Microbiol.">
        <title>The Global Catalogue of Microorganisms (GCM) 10K type strain sequencing project: providing services to taxonomists for standard genome sequencing and annotation.</title>
        <authorList>
            <consortium name="The Broad Institute Genomics Platform"/>
            <consortium name="The Broad Institute Genome Sequencing Center for Infectious Disease"/>
            <person name="Wu L."/>
            <person name="Ma J."/>
        </authorList>
    </citation>
    <scope>NUCLEOTIDE SEQUENCE [LARGE SCALE GENOMIC DNA]</scope>
    <source>
        <strain evidence="3">JCM 17342</strain>
    </source>
</reference>
<evidence type="ECO:0000313" key="2">
    <source>
        <dbReference type="EMBL" id="GAA4004389.1"/>
    </source>
</evidence>
<protein>
    <recommendedName>
        <fullName evidence="4">HAF family extracellular repeat protein</fullName>
    </recommendedName>
</protein>
<evidence type="ECO:0000313" key="3">
    <source>
        <dbReference type="Proteomes" id="UP001501747"/>
    </source>
</evidence>
<comment type="caution">
    <text evidence="2">The sequence shown here is derived from an EMBL/GenBank/DDBJ whole genome shotgun (WGS) entry which is preliminary data.</text>
</comment>
<evidence type="ECO:0008006" key="4">
    <source>
        <dbReference type="Google" id="ProtNLM"/>
    </source>
</evidence>
<evidence type="ECO:0000256" key="1">
    <source>
        <dbReference type="SAM" id="SignalP"/>
    </source>
</evidence>
<dbReference type="EMBL" id="BAABAL010000008">
    <property type="protein sequence ID" value="GAA4004389.1"/>
    <property type="molecule type" value="Genomic_DNA"/>
</dbReference>
<organism evidence="2 3">
    <name type="scientific">Allokutzneria multivorans</name>
    <dbReference type="NCBI Taxonomy" id="1142134"/>
    <lineage>
        <taxon>Bacteria</taxon>
        <taxon>Bacillati</taxon>
        <taxon>Actinomycetota</taxon>
        <taxon>Actinomycetes</taxon>
        <taxon>Pseudonocardiales</taxon>
        <taxon>Pseudonocardiaceae</taxon>
        <taxon>Allokutzneria</taxon>
    </lineage>
</organism>
<dbReference type="RefSeq" id="WP_344874413.1">
    <property type="nucleotide sequence ID" value="NZ_BAABAL010000008.1"/>
</dbReference>
<keyword evidence="1" id="KW-0732">Signal</keyword>
<feature type="chain" id="PRO_5046063328" description="HAF family extracellular repeat protein" evidence="1">
    <location>
        <begin position="25"/>
        <end position="353"/>
    </location>
</feature>
<keyword evidence="3" id="KW-1185">Reference proteome</keyword>
<accession>A0ABP7RZI7</accession>
<proteinExistence type="predicted"/>
<name>A0ABP7RZI7_9PSEU</name>